<evidence type="ECO:0000259" key="1">
    <source>
        <dbReference type="Pfam" id="PF21751"/>
    </source>
</evidence>
<evidence type="ECO:0000313" key="2">
    <source>
        <dbReference type="EMBL" id="MDC3981435.1"/>
    </source>
</evidence>
<protein>
    <submittedName>
        <fullName evidence="2">Diadenylate cyclase</fullName>
    </submittedName>
</protein>
<name>A0A9X3X2R6_9BACT</name>
<reference evidence="2 3" key="1">
    <citation type="submission" date="2021-04" db="EMBL/GenBank/DDBJ databases">
        <title>Genome analysis of Polyangium sp.</title>
        <authorList>
            <person name="Li Y."/>
            <person name="Wang J."/>
        </authorList>
    </citation>
    <scope>NUCLEOTIDE SEQUENCE [LARGE SCALE GENOMIC DNA]</scope>
    <source>
        <strain evidence="2 3">SDU14</strain>
    </source>
</reference>
<comment type="caution">
    <text evidence="2">The sequence shown here is derived from an EMBL/GenBank/DDBJ whole genome shotgun (WGS) entry which is preliminary data.</text>
</comment>
<sequence length="368" mass="41143">MTSFKYPRDMLAPLKARWYEWARQESEPPALPSDDKLALLLEVAYHASYTADERRGTQFRAVVCSPDLRESEIDHPLRIDPPRGFTPHEIMRLAPAADAAKVMLAVDPGGDEPLIWGLCNGADMQLTVSVMAPGKLSVGRNMRSLVALEDGRIFEEGERLGVFQSVVEALSEATDALWDGVNWRGGSWSPQVNYPAHLHDILSTIRKLGHGGTVLVVPDRECKSLSWRQLLKIKYQCQDDSVWPLLRKSVFQFDEDSPGRGAMEFQYAEDKARRLLERLPGLTAVDGALLITDRYRVLGFGVEVLAQTELETIFLPDGASRSVEAYGTRHRSAFRFCAAYPRGVAFVCSQDGSIKCVRNRDGKVTLYE</sequence>
<dbReference type="InterPro" id="IPR036888">
    <property type="entry name" value="DNA_integrity_DisA_N_sf"/>
</dbReference>
<evidence type="ECO:0000313" key="3">
    <source>
        <dbReference type="Proteomes" id="UP001151081"/>
    </source>
</evidence>
<accession>A0A9X3X2R6</accession>
<gene>
    <name evidence="2" type="ORF">KEG57_13060</name>
</gene>
<dbReference type="Proteomes" id="UP001151081">
    <property type="component" value="Unassembled WGS sequence"/>
</dbReference>
<dbReference type="SUPFAM" id="SSF143597">
    <property type="entry name" value="YojJ-like"/>
    <property type="match status" value="1"/>
</dbReference>
<dbReference type="AlphaFoldDB" id="A0A9X3X2R6"/>
<dbReference type="EMBL" id="JAGTJJ010000004">
    <property type="protein sequence ID" value="MDC3981435.1"/>
    <property type="molecule type" value="Genomic_DNA"/>
</dbReference>
<dbReference type="RefSeq" id="WP_272419763.1">
    <property type="nucleotide sequence ID" value="NZ_JAGTJJ010000004.1"/>
</dbReference>
<dbReference type="Pfam" id="PF21751">
    <property type="entry name" value="DACNV"/>
    <property type="match status" value="1"/>
</dbReference>
<keyword evidence="3" id="KW-1185">Reference proteome</keyword>
<organism evidence="2 3">
    <name type="scientific">Polyangium jinanense</name>
    <dbReference type="NCBI Taxonomy" id="2829994"/>
    <lineage>
        <taxon>Bacteria</taxon>
        <taxon>Pseudomonadati</taxon>
        <taxon>Myxococcota</taxon>
        <taxon>Polyangia</taxon>
        <taxon>Polyangiales</taxon>
        <taxon>Polyangiaceae</taxon>
        <taxon>Polyangium</taxon>
    </lineage>
</organism>
<proteinExistence type="predicted"/>
<feature type="domain" description="Probable sensor" evidence="1">
    <location>
        <begin position="29"/>
        <end position="119"/>
    </location>
</feature>
<dbReference type="InterPro" id="IPR048551">
    <property type="entry name" value="DACNV"/>
</dbReference>